<evidence type="ECO:0000256" key="1">
    <source>
        <dbReference type="SAM" id="MobiDB-lite"/>
    </source>
</evidence>
<evidence type="ECO:0000313" key="3">
    <source>
        <dbReference type="Proteomes" id="UP000230750"/>
    </source>
</evidence>
<dbReference type="InterPro" id="IPR028042">
    <property type="entry name" value="DUF4639"/>
</dbReference>
<dbReference type="AlphaFoldDB" id="A0A2G8JEF2"/>
<dbReference type="PANTHER" id="PTHR34438:SF1">
    <property type="entry name" value="CHROMOSOME 2 OPEN READING FRAME 81"/>
    <property type="match status" value="1"/>
</dbReference>
<keyword evidence="3" id="KW-1185">Reference proteome</keyword>
<comment type="caution">
    <text evidence="2">The sequence shown here is derived from an EMBL/GenBank/DDBJ whole genome shotgun (WGS) entry which is preliminary data.</text>
</comment>
<evidence type="ECO:0000313" key="2">
    <source>
        <dbReference type="EMBL" id="PIK34089.1"/>
    </source>
</evidence>
<dbReference type="OrthoDB" id="193650at2759"/>
<protein>
    <submittedName>
        <fullName evidence="2">Uncharacterized protein</fullName>
    </submittedName>
</protein>
<dbReference type="Proteomes" id="UP000230750">
    <property type="component" value="Unassembled WGS sequence"/>
</dbReference>
<name>A0A2G8JEF2_STIJA</name>
<dbReference type="EMBL" id="MRZV01002290">
    <property type="protein sequence ID" value="PIK34089.1"/>
    <property type="molecule type" value="Genomic_DNA"/>
</dbReference>
<organism evidence="2 3">
    <name type="scientific">Stichopus japonicus</name>
    <name type="common">Sea cucumber</name>
    <dbReference type="NCBI Taxonomy" id="307972"/>
    <lineage>
        <taxon>Eukaryota</taxon>
        <taxon>Metazoa</taxon>
        <taxon>Echinodermata</taxon>
        <taxon>Eleutherozoa</taxon>
        <taxon>Echinozoa</taxon>
        <taxon>Holothuroidea</taxon>
        <taxon>Aspidochirotacea</taxon>
        <taxon>Aspidochirotida</taxon>
        <taxon>Stichopodidae</taxon>
        <taxon>Apostichopus</taxon>
    </lineage>
</organism>
<proteinExistence type="predicted"/>
<sequence>MCKKISQRQCKQSGNISMDTFSLETSYEIRRLPQNKGIEVILGLSEGLLQRGTSVSNDGDIIEQLHEKCLALLCLSLEQIRLKIKTTKDSTSAPAPPVNTDVIPGRFTENDCVREEDGEEFVIDVVADIVDSAINVIYDNYIQKQLYPYVVDKSRELFLHIIEQFHLFVTHSGKFLARDKGEANPVEDETWAEEDEPLPSVPDAWAQGSVPYQALPPVSPTMSEHDTEVTSISRISNPEVLEDLPSTLNETGDC</sequence>
<reference evidence="2 3" key="1">
    <citation type="journal article" date="2017" name="PLoS Biol.">
        <title>The sea cucumber genome provides insights into morphological evolution and visceral regeneration.</title>
        <authorList>
            <person name="Zhang X."/>
            <person name="Sun L."/>
            <person name="Yuan J."/>
            <person name="Sun Y."/>
            <person name="Gao Y."/>
            <person name="Zhang L."/>
            <person name="Li S."/>
            <person name="Dai H."/>
            <person name="Hamel J.F."/>
            <person name="Liu C."/>
            <person name="Yu Y."/>
            <person name="Liu S."/>
            <person name="Lin W."/>
            <person name="Guo K."/>
            <person name="Jin S."/>
            <person name="Xu P."/>
            <person name="Storey K.B."/>
            <person name="Huan P."/>
            <person name="Zhang T."/>
            <person name="Zhou Y."/>
            <person name="Zhang J."/>
            <person name="Lin C."/>
            <person name="Li X."/>
            <person name="Xing L."/>
            <person name="Huo D."/>
            <person name="Sun M."/>
            <person name="Wang L."/>
            <person name="Mercier A."/>
            <person name="Li F."/>
            <person name="Yang H."/>
            <person name="Xiang J."/>
        </authorList>
    </citation>
    <scope>NUCLEOTIDE SEQUENCE [LARGE SCALE GENOMIC DNA]</scope>
    <source>
        <strain evidence="2">Shaxun</strain>
        <tissue evidence="2">Muscle</tissue>
    </source>
</reference>
<feature type="region of interest" description="Disordered" evidence="1">
    <location>
        <begin position="215"/>
        <end position="254"/>
    </location>
</feature>
<gene>
    <name evidence="2" type="ORF">BSL78_29088</name>
</gene>
<dbReference type="STRING" id="307972.A0A2G8JEF2"/>
<accession>A0A2G8JEF2</accession>
<dbReference type="PANTHER" id="PTHR34438">
    <property type="entry name" value="SI:DKEY-97L20.6"/>
    <property type="match status" value="1"/>
</dbReference>
<dbReference type="Pfam" id="PF15479">
    <property type="entry name" value="DUF4639"/>
    <property type="match status" value="1"/>
</dbReference>